<dbReference type="Proteomes" id="UP000482800">
    <property type="component" value="Unassembled WGS sequence"/>
</dbReference>
<dbReference type="Pfam" id="PF00931">
    <property type="entry name" value="NB-ARC"/>
    <property type="match status" value="1"/>
</dbReference>
<reference evidence="9 10" key="1">
    <citation type="submission" date="2020-03" db="EMBL/GenBank/DDBJ databases">
        <title>Whole genome shotgun sequence of Phytohabitans houttuyneae NBRC 108639.</title>
        <authorList>
            <person name="Komaki H."/>
            <person name="Tamura T."/>
        </authorList>
    </citation>
    <scope>NUCLEOTIDE SEQUENCE [LARGE SCALE GENOMIC DNA]</scope>
    <source>
        <strain evidence="9 10">NBRC 108639</strain>
    </source>
</reference>
<dbReference type="Pfam" id="PF13424">
    <property type="entry name" value="TPR_12"/>
    <property type="match status" value="2"/>
</dbReference>
<dbReference type="Pfam" id="PF03704">
    <property type="entry name" value="BTAD"/>
    <property type="match status" value="1"/>
</dbReference>
<dbReference type="GO" id="GO:0006355">
    <property type="term" value="P:regulation of DNA-templated transcription"/>
    <property type="evidence" value="ECO:0007669"/>
    <property type="project" value="InterPro"/>
</dbReference>
<accession>A0A6V8KUZ5</accession>
<evidence type="ECO:0000256" key="6">
    <source>
        <dbReference type="SAM" id="MobiDB-lite"/>
    </source>
</evidence>
<dbReference type="SMART" id="SM00862">
    <property type="entry name" value="Trans_reg_C"/>
    <property type="match status" value="1"/>
</dbReference>
<protein>
    <submittedName>
        <fullName evidence="9">SARP family transcriptional regulator</fullName>
    </submittedName>
</protein>
<feature type="domain" description="HTH cro/C1-type" evidence="7">
    <location>
        <begin position="29"/>
        <end position="87"/>
    </location>
</feature>
<sequence length="1028" mass="111419">MARVPARTLARNKSDMAPQNAESTVGSLLRRYRLAAGLSQQELATGAAVSVRTIRDIEHERVDAPRAPSLRRLAEALGLAAFDRDRLLAALPGPRPAPDSDRRLRVEVLGPLSVRAGSAAVDLGPTPQRDLLALLALQPGRVVSRDEIVDVLWGDEPPKTCLSMVQTYVGRLRARLDPDREPRSPGKVIRLAGDGYAIDLGPAELDLAQFQELVERGTGTHDAPTAVDLLDRALRCWRGPVLAGVNPRLRSHPAAVATSRQRVRAALAYADLAADLGLHEAAVARLQELVPDEPLHEGVTAKLMVALAGSGERAAALSLFAEVSRRLADELGVEPSAELRDIHLRILRQEQVVRRADPRPRQLPAAVPGFTGRAAHLERLDALLPREGASQGTAVVISAIDGTAGVGKTALAVHWAHRVADRFPDGQLYVNLRGFDPAGPVPPDEAVRGFLDALHVPGQRIPVGLDAQSALYRSLLAGRRMLVVLDNALDADQVRPLLPGSPGCLVIVTSRNQLAGLVAAEGAHPVPLDLLDPDEAARLLARRLGADRVAAEPAAVAAIVTACAALPLALVIVAARAATRPGLSLAALAEELRQARGGLDAFSGTDPATDVRAVFSWSYRSLSEPAARLFRLLGLHPAADLSTSAAASLAGLPAAEVRPYLAELARARLLAEHTPGRYAFHDLLRAYAAELAAQTHESEERHAAVRRLLDHYLHTAYAADAQLNPHRDQITRTKPQPGVTIDEMGTQRHALAWFAAEHTTLLAVVERTDTDGWDTHTWQLAWAVTTYLDRQGHWHDWTQVQEFALTAARRLGHRADEADAHRGLARAYARVGRFVDAHVHYWRALDIFGEIGDWLGEANTHRNLAFMCGAQGHQRDALYHARKALDLYRAGDHRVGEANALNNVGWYHAQNGEHREALEYCEQALALLRELDHRPGVAATLDSIGYAHHHLGNQREAVASFQQALEMFRAAGDRSHEAGTLTRLGDAHQAAGEREKARRAWRQALVLLDELEQPEADEVRGKLAGLVG</sequence>
<dbReference type="Pfam" id="PF00486">
    <property type="entry name" value="Trans_reg_C"/>
    <property type="match status" value="1"/>
</dbReference>
<dbReference type="AlphaFoldDB" id="A0A6V8KUZ5"/>
<keyword evidence="2" id="KW-0805">Transcription regulation</keyword>
<dbReference type="InterPro" id="IPR001867">
    <property type="entry name" value="OmpR/PhoB-type_DNA-bd"/>
</dbReference>
<comment type="similarity">
    <text evidence="1">Belongs to the AfsR/DnrI/RedD regulatory family.</text>
</comment>
<dbReference type="InterPro" id="IPR027417">
    <property type="entry name" value="P-loop_NTPase"/>
</dbReference>
<feature type="region of interest" description="Disordered" evidence="6">
    <location>
        <begin position="1"/>
        <end position="22"/>
    </location>
</feature>
<evidence type="ECO:0000256" key="4">
    <source>
        <dbReference type="ARBA" id="ARBA00023163"/>
    </source>
</evidence>
<dbReference type="InterPro" id="IPR005158">
    <property type="entry name" value="BTAD"/>
</dbReference>
<dbReference type="InterPro" id="IPR011990">
    <property type="entry name" value="TPR-like_helical_dom_sf"/>
</dbReference>
<dbReference type="CDD" id="cd00383">
    <property type="entry name" value="trans_reg_C"/>
    <property type="match status" value="1"/>
</dbReference>
<dbReference type="EMBL" id="BLPF01000005">
    <property type="protein sequence ID" value="GFJ86089.1"/>
    <property type="molecule type" value="Genomic_DNA"/>
</dbReference>
<dbReference type="Pfam" id="PF01381">
    <property type="entry name" value="HTH_3"/>
    <property type="match status" value="1"/>
</dbReference>
<evidence type="ECO:0000259" key="8">
    <source>
        <dbReference type="PROSITE" id="PS51755"/>
    </source>
</evidence>
<evidence type="ECO:0000313" key="9">
    <source>
        <dbReference type="EMBL" id="GFJ86089.1"/>
    </source>
</evidence>
<evidence type="ECO:0000256" key="1">
    <source>
        <dbReference type="ARBA" id="ARBA00005820"/>
    </source>
</evidence>
<dbReference type="PRINTS" id="PR00364">
    <property type="entry name" value="DISEASERSIST"/>
</dbReference>
<dbReference type="SMART" id="SM00028">
    <property type="entry name" value="TPR"/>
    <property type="match status" value="5"/>
</dbReference>
<feature type="DNA-binding region" description="OmpR/PhoB-type" evidence="5">
    <location>
        <begin position="95"/>
        <end position="200"/>
    </location>
</feature>
<dbReference type="GO" id="GO:0000160">
    <property type="term" value="P:phosphorelay signal transduction system"/>
    <property type="evidence" value="ECO:0007669"/>
    <property type="project" value="InterPro"/>
</dbReference>
<gene>
    <name evidence="9" type="ORF">Phou_102690</name>
</gene>
<dbReference type="SUPFAM" id="SSF52540">
    <property type="entry name" value="P-loop containing nucleoside triphosphate hydrolases"/>
    <property type="match status" value="1"/>
</dbReference>
<dbReference type="PROSITE" id="PS51755">
    <property type="entry name" value="OMPR_PHOB"/>
    <property type="match status" value="1"/>
</dbReference>
<dbReference type="GO" id="GO:0043531">
    <property type="term" value="F:ADP binding"/>
    <property type="evidence" value="ECO:0007669"/>
    <property type="project" value="InterPro"/>
</dbReference>
<keyword evidence="4" id="KW-0804">Transcription</keyword>
<dbReference type="InterPro" id="IPR019734">
    <property type="entry name" value="TPR_rpt"/>
</dbReference>
<organism evidence="9 10">
    <name type="scientific">Phytohabitans houttuyneae</name>
    <dbReference type="NCBI Taxonomy" id="1076126"/>
    <lineage>
        <taxon>Bacteria</taxon>
        <taxon>Bacillati</taxon>
        <taxon>Actinomycetota</taxon>
        <taxon>Actinomycetes</taxon>
        <taxon>Micromonosporales</taxon>
        <taxon>Micromonosporaceae</taxon>
    </lineage>
</organism>
<evidence type="ECO:0000256" key="5">
    <source>
        <dbReference type="PROSITE-ProRule" id="PRU01091"/>
    </source>
</evidence>
<dbReference type="InterPro" id="IPR016032">
    <property type="entry name" value="Sig_transdc_resp-reg_C-effctor"/>
</dbReference>
<dbReference type="PANTHER" id="PTHR35807">
    <property type="entry name" value="TRANSCRIPTIONAL REGULATOR REDD-RELATED"/>
    <property type="match status" value="1"/>
</dbReference>
<proteinExistence type="inferred from homology"/>
<dbReference type="InterPro" id="IPR002182">
    <property type="entry name" value="NB-ARC"/>
</dbReference>
<dbReference type="PANTHER" id="PTHR35807:SF1">
    <property type="entry name" value="TRANSCRIPTIONAL REGULATOR REDD"/>
    <property type="match status" value="1"/>
</dbReference>
<reference evidence="9 10" key="2">
    <citation type="submission" date="2020-03" db="EMBL/GenBank/DDBJ databases">
        <authorList>
            <person name="Ichikawa N."/>
            <person name="Kimura A."/>
            <person name="Kitahashi Y."/>
            <person name="Uohara A."/>
        </authorList>
    </citation>
    <scope>NUCLEOTIDE SEQUENCE [LARGE SCALE GENOMIC DNA]</scope>
    <source>
        <strain evidence="9 10">NBRC 108639</strain>
    </source>
</reference>
<dbReference type="SUPFAM" id="SSF46894">
    <property type="entry name" value="C-terminal effector domain of the bipartite response regulators"/>
    <property type="match status" value="1"/>
</dbReference>
<dbReference type="Gene3D" id="1.10.10.10">
    <property type="entry name" value="Winged helix-like DNA-binding domain superfamily/Winged helix DNA-binding domain"/>
    <property type="match status" value="1"/>
</dbReference>
<evidence type="ECO:0000256" key="3">
    <source>
        <dbReference type="ARBA" id="ARBA00023125"/>
    </source>
</evidence>
<dbReference type="PROSITE" id="PS50943">
    <property type="entry name" value="HTH_CROC1"/>
    <property type="match status" value="1"/>
</dbReference>
<dbReference type="SUPFAM" id="SSF47413">
    <property type="entry name" value="lambda repressor-like DNA-binding domains"/>
    <property type="match status" value="1"/>
</dbReference>
<evidence type="ECO:0000256" key="2">
    <source>
        <dbReference type="ARBA" id="ARBA00023015"/>
    </source>
</evidence>
<dbReference type="InterPro" id="IPR051677">
    <property type="entry name" value="AfsR-DnrI-RedD_regulator"/>
</dbReference>
<dbReference type="InterPro" id="IPR001387">
    <property type="entry name" value="Cro/C1-type_HTH"/>
</dbReference>
<comment type="caution">
    <text evidence="9">The sequence shown here is derived from an EMBL/GenBank/DDBJ whole genome shotgun (WGS) entry which is preliminary data.</text>
</comment>
<name>A0A6V8KUZ5_9ACTN</name>
<dbReference type="InterPro" id="IPR036388">
    <property type="entry name" value="WH-like_DNA-bd_sf"/>
</dbReference>
<dbReference type="SUPFAM" id="SSF48452">
    <property type="entry name" value="TPR-like"/>
    <property type="match status" value="2"/>
</dbReference>
<dbReference type="CDD" id="cd00093">
    <property type="entry name" value="HTH_XRE"/>
    <property type="match status" value="1"/>
</dbReference>
<dbReference type="Gene3D" id="1.25.40.10">
    <property type="entry name" value="Tetratricopeptide repeat domain"/>
    <property type="match status" value="3"/>
</dbReference>
<dbReference type="Gene3D" id="1.10.260.40">
    <property type="entry name" value="lambda repressor-like DNA-binding domains"/>
    <property type="match status" value="1"/>
</dbReference>
<feature type="domain" description="OmpR/PhoB-type" evidence="8">
    <location>
        <begin position="95"/>
        <end position="200"/>
    </location>
</feature>
<dbReference type="GO" id="GO:0003677">
    <property type="term" value="F:DNA binding"/>
    <property type="evidence" value="ECO:0007669"/>
    <property type="project" value="UniProtKB-UniRule"/>
</dbReference>
<keyword evidence="10" id="KW-1185">Reference proteome</keyword>
<dbReference type="CDD" id="cd15831">
    <property type="entry name" value="BTAD"/>
    <property type="match status" value="1"/>
</dbReference>
<evidence type="ECO:0000259" key="7">
    <source>
        <dbReference type="PROSITE" id="PS50943"/>
    </source>
</evidence>
<dbReference type="SMART" id="SM00530">
    <property type="entry name" value="HTH_XRE"/>
    <property type="match status" value="1"/>
</dbReference>
<evidence type="ECO:0000313" key="10">
    <source>
        <dbReference type="Proteomes" id="UP000482800"/>
    </source>
</evidence>
<dbReference type="InterPro" id="IPR010982">
    <property type="entry name" value="Lambda_DNA-bd_dom_sf"/>
</dbReference>
<dbReference type="SMART" id="SM01043">
    <property type="entry name" value="BTAD"/>
    <property type="match status" value="1"/>
</dbReference>
<keyword evidence="3 5" id="KW-0238">DNA-binding</keyword>